<keyword evidence="3" id="KW-1185">Reference proteome</keyword>
<dbReference type="STRING" id="135651.G0PNK9"/>
<gene>
    <name evidence="2" type="ORF">CAEBREN_31214</name>
</gene>
<evidence type="ECO:0000313" key="2">
    <source>
        <dbReference type="EMBL" id="EGT42762.1"/>
    </source>
</evidence>
<dbReference type="Proteomes" id="UP000008068">
    <property type="component" value="Unassembled WGS sequence"/>
</dbReference>
<organism evidence="3">
    <name type="scientific">Caenorhabditis brenneri</name>
    <name type="common">Nematode worm</name>
    <dbReference type="NCBI Taxonomy" id="135651"/>
    <lineage>
        <taxon>Eukaryota</taxon>
        <taxon>Metazoa</taxon>
        <taxon>Ecdysozoa</taxon>
        <taxon>Nematoda</taxon>
        <taxon>Chromadorea</taxon>
        <taxon>Rhabditida</taxon>
        <taxon>Rhabditina</taxon>
        <taxon>Rhabditomorpha</taxon>
        <taxon>Rhabditoidea</taxon>
        <taxon>Rhabditidae</taxon>
        <taxon>Peloderinae</taxon>
        <taxon>Caenorhabditis</taxon>
    </lineage>
</organism>
<name>G0PNK9_CAEBE</name>
<protein>
    <recommendedName>
        <fullName evidence="1">Transferrin receptor-like dimerisation domain-containing protein</fullName>
    </recommendedName>
</protein>
<dbReference type="HOGENOM" id="CLU_1431321_0_0_1"/>
<dbReference type="OrthoDB" id="5841748at2759"/>
<dbReference type="Pfam" id="PF04253">
    <property type="entry name" value="TFR_dimer"/>
    <property type="match status" value="1"/>
</dbReference>
<dbReference type="AlphaFoldDB" id="G0PNK9"/>
<accession>G0PNK9</accession>
<reference evidence="3" key="1">
    <citation type="submission" date="2011-07" db="EMBL/GenBank/DDBJ databases">
        <authorList>
            <consortium name="Caenorhabditis brenneri Sequencing and Analysis Consortium"/>
            <person name="Wilson R.K."/>
        </authorList>
    </citation>
    <scope>NUCLEOTIDE SEQUENCE [LARGE SCALE GENOMIC DNA]</scope>
    <source>
        <strain evidence="3">PB2801</strain>
    </source>
</reference>
<dbReference type="EMBL" id="GL382038">
    <property type="protein sequence ID" value="EGT42762.1"/>
    <property type="molecule type" value="Genomic_DNA"/>
</dbReference>
<dbReference type="Gene3D" id="1.20.930.40">
    <property type="entry name" value="Transferrin receptor-like, dimerisation domain"/>
    <property type="match status" value="1"/>
</dbReference>
<feature type="domain" description="Transferrin receptor-like dimerisation" evidence="1">
    <location>
        <begin position="89"/>
        <end position="197"/>
    </location>
</feature>
<dbReference type="PANTHER" id="PTHR10404">
    <property type="entry name" value="N-ACETYLATED-ALPHA-LINKED ACIDIC DIPEPTIDASE"/>
    <property type="match status" value="1"/>
</dbReference>
<sequence length="203" mass="23497">MHNAVAGMFIEMIVKFTESKILPYDLKELIDNTIFDYLPRIHAHLARAEANGNLTDFLEPGQKQFQLLEKTVQVRDNLQKEKITLFQELSEIVHKRNVTKLTELPFEARIDENNRLIEFEKCFINPHGVPGNPQARHLLFHPSADDWYNGDAISQVHDMISRIETSLNEQKLNHYSKRLAKEIALVNVAFICAKHSLSDFFTL</sequence>
<dbReference type="InterPro" id="IPR036757">
    <property type="entry name" value="TFR-like_dimer_dom_sf"/>
</dbReference>
<evidence type="ECO:0000313" key="3">
    <source>
        <dbReference type="Proteomes" id="UP000008068"/>
    </source>
</evidence>
<proteinExistence type="predicted"/>
<dbReference type="PANTHER" id="PTHR10404:SF41">
    <property type="entry name" value="N-ACETYLATED-ALPHA-LINKED ACIDIC DIPEPTIDASE 2"/>
    <property type="match status" value="1"/>
</dbReference>
<dbReference type="InParanoid" id="G0PNK9"/>
<dbReference type="GO" id="GO:0004180">
    <property type="term" value="F:carboxypeptidase activity"/>
    <property type="evidence" value="ECO:0007669"/>
    <property type="project" value="TreeGrafter"/>
</dbReference>
<dbReference type="InterPro" id="IPR039373">
    <property type="entry name" value="Peptidase_M28B"/>
</dbReference>
<dbReference type="SUPFAM" id="SSF47672">
    <property type="entry name" value="Transferrin receptor-like dimerisation domain"/>
    <property type="match status" value="1"/>
</dbReference>
<dbReference type="eggNOG" id="KOG2195">
    <property type="taxonomic scope" value="Eukaryota"/>
</dbReference>
<dbReference type="InterPro" id="IPR007365">
    <property type="entry name" value="TFR-like_dimer_dom"/>
</dbReference>
<evidence type="ECO:0000259" key="1">
    <source>
        <dbReference type="Pfam" id="PF04253"/>
    </source>
</evidence>